<dbReference type="EMBL" id="GBRH01237985">
    <property type="protein sequence ID" value="JAD59910.1"/>
    <property type="molecule type" value="Transcribed_RNA"/>
</dbReference>
<name>A0A0A9BF88_ARUDO</name>
<proteinExistence type="predicted"/>
<reference evidence="1" key="1">
    <citation type="submission" date="2014-09" db="EMBL/GenBank/DDBJ databases">
        <authorList>
            <person name="Magalhaes I.L.F."/>
            <person name="Oliveira U."/>
            <person name="Santos F.R."/>
            <person name="Vidigal T.H.D.A."/>
            <person name="Brescovit A.D."/>
            <person name="Santos A.J."/>
        </authorList>
    </citation>
    <scope>NUCLEOTIDE SEQUENCE</scope>
    <source>
        <tissue evidence="1">Shoot tissue taken approximately 20 cm above the soil surface</tissue>
    </source>
</reference>
<sequence length="43" mass="5117">MCVELDVALTKCSWWLSTEVRRFGRWNYHTNDMVKKSVNLSVL</sequence>
<reference evidence="1" key="2">
    <citation type="journal article" date="2015" name="Data Brief">
        <title>Shoot transcriptome of the giant reed, Arundo donax.</title>
        <authorList>
            <person name="Barrero R.A."/>
            <person name="Guerrero F.D."/>
            <person name="Moolhuijzen P."/>
            <person name="Goolsby J.A."/>
            <person name="Tidwell J."/>
            <person name="Bellgard S.E."/>
            <person name="Bellgard M.I."/>
        </authorList>
    </citation>
    <scope>NUCLEOTIDE SEQUENCE</scope>
    <source>
        <tissue evidence="1">Shoot tissue taken approximately 20 cm above the soil surface</tissue>
    </source>
</reference>
<accession>A0A0A9BF88</accession>
<dbReference type="AlphaFoldDB" id="A0A0A9BF88"/>
<protein>
    <submittedName>
        <fullName evidence="1">Uncharacterized protein</fullName>
    </submittedName>
</protein>
<organism evidence="1">
    <name type="scientific">Arundo donax</name>
    <name type="common">Giant reed</name>
    <name type="synonym">Donax arundinaceus</name>
    <dbReference type="NCBI Taxonomy" id="35708"/>
    <lineage>
        <taxon>Eukaryota</taxon>
        <taxon>Viridiplantae</taxon>
        <taxon>Streptophyta</taxon>
        <taxon>Embryophyta</taxon>
        <taxon>Tracheophyta</taxon>
        <taxon>Spermatophyta</taxon>
        <taxon>Magnoliopsida</taxon>
        <taxon>Liliopsida</taxon>
        <taxon>Poales</taxon>
        <taxon>Poaceae</taxon>
        <taxon>PACMAD clade</taxon>
        <taxon>Arundinoideae</taxon>
        <taxon>Arundineae</taxon>
        <taxon>Arundo</taxon>
    </lineage>
</organism>
<evidence type="ECO:0000313" key="1">
    <source>
        <dbReference type="EMBL" id="JAD59910.1"/>
    </source>
</evidence>